<gene>
    <name evidence="4" type="primary">oleD</name>
    <name evidence="4" type="ORF">DPPLL_16300</name>
</gene>
<dbReference type="InterPro" id="IPR050177">
    <property type="entry name" value="Lipid_A_modif_metabolic_enz"/>
</dbReference>
<name>A0ABM7W8F3_9BACT</name>
<sequence>MNKVLVTGGGGFVGATLTKRLREQNCQVTVLGRHRYPHLEALGVTCRVGDIGDRAVVHDSCDGIDTVFHVAAKAGIWGPWPAYRHTNIEGTANVLAACKAHGVSRLIYTSTPSVVFDRGDINGGDESLPYASRFLCHYARSKAIAERMVLAEHGDGLKTCAIRPHLIWGPEDPHLIPRLVERGRQGHLKIVGDGHNRVDISYIDNVVHAHLLAEKCLASSGICGGKAYFIGQERPVELWQWINDLFRHLQIAPVSRQVSRKTAYLAGLLLETFHTVFCPAKEPKMTRFLAEQLSRSHFFSHARAERDFGYRPVVSLEEGQRRLVSWLHDHQ</sequence>
<proteinExistence type="inferred from homology"/>
<protein>
    <submittedName>
        <fullName evidence="4">3-beta hydroxysteroid dehydrogenase</fullName>
    </submittedName>
</protein>
<reference evidence="4 5" key="1">
    <citation type="submission" date="2022-01" db="EMBL/GenBank/DDBJ databases">
        <title>Desulfofustis limnae sp. nov., a novel mesophilic sulfate-reducing bacterium isolated from marsh soil.</title>
        <authorList>
            <person name="Watanabe M."/>
            <person name="Takahashi A."/>
            <person name="Kojima H."/>
            <person name="Fukui M."/>
        </authorList>
    </citation>
    <scope>NUCLEOTIDE SEQUENCE [LARGE SCALE GENOMIC DNA]</scope>
    <source>
        <strain evidence="4 5">PPLL</strain>
    </source>
</reference>
<dbReference type="Pfam" id="PF01073">
    <property type="entry name" value="3Beta_HSD"/>
    <property type="match status" value="1"/>
</dbReference>
<dbReference type="EMBL" id="AP025516">
    <property type="protein sequence ID" value="BDD87265.1"/>
    <property type="molecule type" value="Genomic_DNA"/>
</dbReference>
<evidence type="ECO:0000259" key="3">
    <source>
        <dbReference type="Pfam" id="PF01073"/>
    </source>
</evidence>
<keyword evidence="5" id="KW-1185">Reference proteome</keyword>
<dbReference type="InterPro" id="IPR036291">
    <property type="entry name" value="NAD(P)-bd_dom_sf"/>
</dbReference>
<keyword evidence="2" id="KW-0560">Oxidoreductase</keyword>
<dbReference type="PANTHER" id="PTHR43245">
    <property type="entry name" value="BIFUNCTIONAL POLYMYXIN RESISTANCE PROTEIN ARNA"/>
    <property type="match status" value="1"/>
</dbReference>
<dbReference type="RefSeq" id="WP_284154301.1">
    <property type="nucleotide sequence ID" value="NZ_AP025516.1"/>
</dbReference>
<feature type="domain" description="3-beta hydroxysteroid dehydrogenase/isomerase" evidence="3">
    <location>
        <begin position="5"/>
        <end position="252"/>
    </location>
</feature>
<dbReference type="Proteomes" id="UP000830055">
    <property type="component" value="Chromosome"/>
</dbReference>
<accession>A0ABM7W8F3</accession>
<dbReference type="PANTHER" id="PTHR43245:SF51">
    <property type="entry name" value="SHORT CHAIN DEHYDROGENASE_REDUCTASE FAMILY 42E, MEMBER 2"/>
    <property type="match status" value="1"/>
</dbReference>
<organism evidence="4 5">
    <name type="scientific">Desulfofustis limnaeus</name>
    <dbReference type="NCBI Taxonomy" id="2740163"/>
    <lineage>
        <taxon>Bacteria</taxon>
        <taxon>Pseudomonadati</taxon>
        <taxon>Thermodesulfobacteriota</taxon>
        <taxon>Desulfobulbia</taxon>
        <taxon>Desulfobulbales</taxon>
        <taxon>Desulfocapsaceae</taxon>
        <taxon>Desulfofustis</taxon>
    </lineage>
</organism>
<evidence type="ECO:0000256" key="2">
    <source>
        <dbReference type="ARBA" id="ARBA00023002"/>
    </source>
</evidence>
<evidence type="ECO:0000313" key="4">
    <source>
        <dbReference type="EMBL" id="BDD87265.1"/>
    </source>
</evidence>
<comment type="similarity">
    <text evidence="1">Belongs to the 3-beta-HSD family.</text>
</comment>
<evidence type="ECO:0000256" key="1">
    <source>
        <dbReference type="ARBA" id="ARBA00009219"/>
    </source>
</evidence>
<dbReference type="Gene3D" id="3.40.50.720">
    <property type="entry name" value="NAD(P)-binding Rossmann-like Domain"/>
    <property type="match status" value="1"/>
</dbReference>
<evidence type="ECO:0000313" key="5">
    <source>
        <dbReference type="Proteomes" id="UP000830055"/>
    </source>
</evidence>
<dbReference type="SUPFAM" id="SSF51735">
    <property type="entry name" value="NAD(P)-binding Rossmann-fold domains"/>
    <property type="match status" value="1"/>
</dbReference>
<dbReference type="InterPro" id="IPR002225">
    <property type="entry name" value="3Beta_OHSteriod_DH/Estase"/>
</dbReference>